<reference evidence="2 3" key="1">
    <citation type="submission" date="2014-12" db="EMBL/GenBank/DDBJ databases">
        <title>Denitrispirillum autotrophicum gen. nov., sp. nov., Denitrifying, Facultatively Autotrophic Bacteria Isolated from Rice Paddy Soil.</title>
        <authorList>
            <person name="Ishii S."/>
            <person name="Ashida N."/>
            <person name="Ohno H."/>
            <person name="Otsuka S."/>
            <person name="Yokota A."/>
            <person name="Senoo K."/>
        </authorList>
    </citation>
    <scope>NUCLEOTIDE SEQUENCE [LARGE SCALE GENOMIC DNA]</scope>
    <source>
        <strain evidence="2 3">TSA66</strain>
    </source>
</reference>
<name>A0A0C1Y2G7_9BURK</name>
<gene>
    <name evidence="2" type="ORF">TSA66_11305</name>
</gene>
<keyword evidence="3" id="KW-1185">Reference proteome</keyword>
<accession>A0A0C1Y2G7</accession>
<dbReference type="AlphaFoldDB" id="A0A0C1Y2G7"/>
<sequence>MKQRTSDEIIHAADDIDWMVNEYYEQCKSKHIQRILEIGGWELGYLPEEYWNEAGVRELIENWPAEADDPPPFIPGPENTSDVVALTEIIGQYDLSGDPEFPQASEHEYFAVLALELVGWFVHHAQQPPDLNRAGWCAIEAMDALCYAERLQQVAGLLDELSSERNKLSVLKGDIESASNEKAKEKISLQAAKAARKRHEETDSMRQEVIDYWEQHINPKLSAEKAALGMAGAFPLSHRTVRDYIAAHKKTLKVR</sequence>
<feature type="coiled-coil region" evidence="1">
    <location>
        <begin position="161"/>
        <end position="195"/>
    </location>
</feature>
<proteinExistence type="predicted"/>
<keyword evidence="1" id="KW-0175">Coiled coil</keyword>
<dbReference type="Proteomes" id="UP000031572">
    <property type="component" value="Unassembled WGS sequence"/>
</dbReference>
<protein>
    <submittedName>
        <fullName evidence="2">Uncharacterized protein</fullName>
    </submittedName>
</protein>
<dbReference type="STRING" id="709839.TSA66_11305"/>
<organism evidence="2 3">
    <name type="scientific">Noviherbaspirillum autotrophicum</name>
    <dbReference type="NCBI Taxonomy" id="709839"/>
    <lineage>
        <taxon>Bacteria</taxon>
        <taxon>Pseudomonadati</taxon>
        <taxon>Pseudomonadota</taxon>
        <taxon>Betaproteobacteria</taxon>
        <taxon>Burkholderiales</taxon>
        <taxon>Oxalobacteraceae</taxon>
        <taxon>Noviherbaspirillum</taxon>
    </lineage>
</organism>
<evidence type="ECO:0000256" key="1">
    <source>
        <dbReference type="SAM" id="Coils"/>
    </source>
</evidence>
<dbReference type="EMBL" id="JWJG01000028">
    <property type="protein sequence ID" value="KIF81278.1"/>
    <property type="molecule type" value="Genomic_DNA"/>
</dbReference>
<evidence type="ECO:0000313" key="3">
    <source>
        <dbReference type="Proteomes" id="UP000031572"/>
    </source>
</evidence>
<evidence type="ECO:0000313" key="2">
    <source>
        <dbReference type="EMBL" id="KIF81278.1"/>
    </source>
</evidence>
<comment type="caution">
    <text evidence="2">The sequence shown here is derived from an EMBL/GenBank/DDBJ whole genome shotgun (WGS) entry which is preliminary data.</text>
</comment>